<dbReference type="EMBL" id="WTYV01000002">
    <property type="protein sequence ID" value="MXO71649.1"/>
    <property type="molecule type" value="Genomic_DNA"/>
</dbReference>
<keyword evidence="3" id="KW-0479">Metal-binding</keyword>
<dbReference type="Proteomes" id="UP000466966">
    <property type="component" value="Unassembled WGS sequence"/>
</dbReference>
<evidence type="ECO:0000256" key="1">
    <source>
        <dbReference type="ARBA" id="ARBA00001947"/>
    </source>
</evidence>
<comment type="cofactor">
    <cofactor evidence="1">
        <name>Zn(2+)</name>
        <dbReference type="ChEBI" id="CHEBI:29105"/>
    </cofactor>
</comment>
<evidence type="ECO:0000313" key="9">
    <source>
        <dbReference type="Proteomes" id="UP000466966"/>
    </source>
</evidence>
<protein>
    <submittedName>
        <fullName evidence="8">Peptidoglycan DD-metalloendopeptidase family protein</fullName>
    </submittedName>
</protein>
<feature type="domain" description="M23ase beta-sheet core" evidence="7">
    <location>
        <begin position="74"/>
        <end position="166"/>
    </location>
</feature>
<reference evidence="8 9" key="1">
    <citation type="submission" date="2019-12" db="EMBL/GenBank/DDBJ databases">
        <title>Genomic-based taxomic classification of the family Erythrobacteraceae.</title>
        <authorList>
            <person name="Xu L."/>
        </authorList>
    </citation>
    <scope>NUCLEOTIDE SEQUENCE [LARGE SCALE GENOMIC DNA]</scope>
    <source>
        <strain evidence="8 9">M0322</strain>
    </source>
</reference>
<keyword evidence="4" id="KW-0378">Hydrolase</keyword>
<proteinExistence type="predicted"/>
<name>A0A844YVU2_9SPHN</name>
<dbReference type="GO" id="GO:0004222">
    <property type="term" value="F:metalloendopeptidase activity"/>
    <property type="evidence" value="ECO:0007669"/>
    <property type="project" value="TreeGrafter"/>
</dbReference>
<keyword evidence="2" id="KW-0645">Protease</keyword>
<dbReference type="SUPFAM" id="SSF51261">
    <property type="entry name" value="Duplicated hybrid motif"/>
    <property type="match status" value="1"/>
</dbReference>
<dbReference type="InterPro" id="IPR011055">
    <property type="entry name" value="Dup_hybrid_motif"/>
</dbReference>
<organism evidence="8 9">
    <name type="scientific">Alteraurantiacibacter buctensis</name>
    <dbReference type="NCBI Taxonomy" id="1503981"/>
    <lineage>
        <taxon>Bacteria</taxon>
        <taxon>Pseudomonadati</taxon>
        <taxon>Pseudomonadota</taxon>
        <taxon>Alphaproteobacteria</taxon>
        <taxon>Sphingomonadales</taxon>
        <taxon>Erythrobacteraceae</taxon>
        <taxon>Alteraurantiacibacter</taxon>
    </lineage>
</organism>
<dbReference type="CDD" id="cd12797">
    <property type="entry name" value="M23_peptidase"/>
    <property type="match status" value="1"/>
</dbReference>
<evidence type="ECO:0000313" key="8">
    <source>
        <dbReference type="EMBL" id="MXO71649.1"/>
    </source>
</evidence>
<keyword evidence="9" id="KW-1185">Reference proteome</keyword>
<dbReference type="InterPro" id="IPR050570">
    <property type="entry name" value="Cell_wall_metabolism_enzyme"/>
</dbReference>
<keyword evidence="5" id="KW-0862">Zinc</keyword>
<dbReference type="GO" id="GO:0046872">
    <property type="term" value="F:metal ion binding"/>
    <property type="evidence" value="ECO:0007669"/>
    <property type="project" value="UniProtKB-KW"/>
</dbReference>
<dbReference type="PANTHER" id="PTHR21666">
    <property type="entry name" value="PEPTIDASE-RELATED"/>
    <property type="match status" value="1"/>
</dbReference>
<dbReference type="PANTHER" id="PTHR21666:SF288">
    <property type="entry name" value="CELL DIVISION PROTEIN YTFB"/>
    <property type="match status" value="1"/>
</dbReference>
<dbReference type="Pfam" id="PF01551">
    <property type="entry name" value="Peptidase_M23"/>
    <property type="match status" value="1"/>
</dbReference>
<evidence type="ECO:0000256" key="6">
    <source>
        <dbReference type="ARBA" id="ARBA00023049"/>
    </source>
</evidence>
<evidence type="ECO:0000256" key="5">
    <source>
        <dbReference type="ARBA" id="ARBA00022833"/>
    </source>
</evidence>
<dbReference type="AlphaFoldDB" id="A0A844YVU2"/>
<gene>
    <name evidence="8" type="ORF">GRI99_08340</name>
</gene>
<accession>A0A844YVU2</accession>
<evidence type="ECO:0000256" key="4">
    <source>
        <dbReference type="ARBA" id="ARBA00022801"/>
    </source>
</evidence>
<evidence type="ECO:0000259" key="7">
    <source>
        <dbReference type="Pfam" id="PF01551"/>
    </source>
</evidence>
<dbReference type="Gene3D" id="2.70.70.10">
    <property type="entry name" value="Glucose Permease (Domain IIA)"/>
    <property type="match status" value="1"/>
</dbReference>
<dbReference type="GO" id="GO:0006508">
    <property type="term" value="P:proteolysis"/>
    <property type="evidence" value="ECO:0007669"/>
    <property type="project" value="UniProtKB-KW"/>
</dbReference>
<dbReference type="InterPro" id="IPR016047">
    <property type="entry name" value="M23ase_b-sheet_dom"/>
</dbReference>
<evidence type="ECO:0000256" key="2">
    <source>
        <dbReference type="ARBA" id="ARBA00022670"/>
    </source>
</evidence>
<sequence length="191" mass="19902">MGALVWPYATASGNIALPDRVMAERAGEAAPTQTATVRPASPGLTARSLIVPVAGIGPEALADTFTQARGEGRLHDAIDITAREGTPVVAAAAGRVEKLYRSDAGGNTIYVRSPDGRVMFYYAHLKDYAPGLAEGQVVAPGDALGSVGWTGNADQSAPHLHLAMQEIAPDARWWEGGAPLNPYPLLVAGTY</sequence>
<evidence type="ECO:0000256" key="3">
    <source>
        <dbReference type="ARBA" id="ARBA00022723"/>
    </source>
</evidence>
<keyword evidence="6" id="KW-0482">Metalloprotease</keyword>
<comment type="caution">
    <text evidence="8">The sequence shown here is derived from an EMBL/GenBank/DDBJ whole genome shotgun (WGS) entry which is preliminary data.</text>
</comment>
<dbReference type="OrthoDB" id="9800107at2"/>